<dbReference type="AlphaFoldDB" id="A0A6A4T4E9"/>
<comment type="caution">
    <text evidence="2">The sequence shown here is derived from an EMBL/GenBank/DDBJ whole genome shotgun (WGS) entry which is preliminary data.</text>
</comment>
<feature type="compositionally biased region" description="Basic and acidic residues" evidence="1">
    <location>
        <begin position="93"/>
        <end position="120"/>
    </location>
</feature>
<evidence type="ECO:0000313" key="3">
    <source>
        <dbReference type="Proteomes" id="UP000438429"/>
    </source>
</evidence>
<evidence type="ECO:0000313" key="2">
    <source>
        <dbReference type="EMBL" id="KAF0037052.1"/>
    </source>
</evidence>
<gene>
    <name evidence="2" type="ORF">F2P81_009926</name>
</gene>
<organism evidence="2 3">
    <name type="scientific">Scophthalmus maximus</name>
    <name type="common">Turbot</name>
    <name type="synonym">Psetta maxima</name>
    <dbReference type="NCBI Taxonomy" id="52904"/>
    <lineage>
        <taxon>Eukaryota</taxon>
        <taxon>Metazoa</taxon>
        <taxon>Chordata</taxon>
        <taxon>Craniata</taxon>
        <taxon>Vertebrata</taxon>
        <taxon>Euteleostomi</taxon>
        <taxon>Actinopterygii</taxon>
        <taxon>Neopterygii</taxon>
        <taxon>Teleostei</taxon>
        <taxon>Neoteleostei</taxon>
        <taxon>Acanthomorphata</taxon>
        <taxon>Carangaria</taxon>
        <taxon>Pleuronectiformes</taxon>
        <taxon>Pleuronectoidei</taxon>
        <taxon>Scophthalmidae</taxon>
        <taxon>Scophthalmus</taxon>
    </lineage>
</organism>
<dbReference type="Proteomes" id="UP000438429">
    <property type="component" value="Unassembled WGS sequence"/>
</dbReference>
<proteinExistence type="predicted"/>
<feature type="region of interest" description="Disordered" evidence="1">
    <location>
        <begin position="1"/>
        <end position="41"/>
    </location>
</feature>
<dbReference type="EMBL" id="VEVO01000009">
    <property type="protein sequence ID" value="KAF0037052.1"/>
    <property type="molecule type" value="Genomic_DNA"/>
</dbReference>
<feature type="compositionally biased region" description="Basic and acidic residues" evidence="1">
    <location>
        <begin position="18"/>
        <end position="34"/>
    </location>
</feature>
<protein>
    <submittedName>
        <fullName evidence="2">Uncharacterized protein</fullName>
    </submittedName>
</protein>
<name>A0A6A4T4E9_SCOMX</name>
<reference evidence="2 3" key="1">
    <citation type="submission" date="2019-06" db="EMBL/GenBank/DDBJ databases">
        <title>Draft genomes of female and male turbot (Scophthalmus maximus).</title>
        <authorList>
            <person name="Xu H."/>
            <person name="Xu X.-W."/>
            <person name="Shao C."/>
            <person name="Chen S."/>
        </authorList>
    </citation>
    <scope>NUCLEOTIDE SEQUENCE [LARGE SCALE GENOMIC DNA]</scope>
    <source>
        <strain evidence="2">Ysfricsl-2016a</strain>
        <tissue evidence="2">Blood</tissue>
    </source>
</reference>
<evidence type="ECO:0000256" key="1">
    <source>
        <dbReference type="SAM" id="MobiDB-lite"/>
    </source>
</evidence>
<sequence>MVKHNEQKLVAGHVAPKRRTERERERERERRRMCESPMAGRFDVEEPTELLLSFRRDGFQRGEFTLSCSRAAAMPAQQKGPEHGGGSGVEITGFRKEKRIGNKDNRGDKNGPARQGDRQE</sequence>
<feature type="region of interest" description="Disordered" evidence="1">
    <location>
        <begin position="73"/>
        <end position="120"/>
    </location>
</feature>
<accession>A0A6A4T4E9</accession>